<dbReference type="EMBL" id="JAGFBS010000010">
    <property type="protein sequence ID" value="KAG6377175.1"/>
    <property type="molecule type" value="Genomic_DNA"/>
</dbReference>
<name>A0A8I2YS80_9AGAM</name>
<dbReference type="Proteomes" id="UP000683000">
    <property type="component" value="Unassembled WGS sequence"/>
</dbReference>
<keyword evidence="2" id="KW-1185">Reference proteome</keyword>
<gene>
    <name evidence="1" type="ORF">JVT61DRAFT_1227</name>
</gene>
<evidence type="ECO:0000313" key="2">
    <source>
        <dbReference type="Proteomes" id="UP000683000"/>
    </source>
</evidence>
<dbReference type="AlphaFoldDB" id="A0A8I2YS80"/>
<reference evidence="1" key="1">
    <citation type="submission" date="2021-03" db="EMBL/GenBank/DDBJ databases">
        <title>Evolutionary innovations through gain and loss of genes in the ectomycorrhizal Boletales.</title>
        <authorList>
            <person name="Wu G."/>
            <person name="Miyauchi S."/>
            <person name="Morin E."/>
            <person name="Yang Z.-L."/>
            <person name="Xu J."/>
            <person name="Martin F.M."/>
        </authorList>
    </citation>
    <scope>NUCLEOTIDE SEQUENCE</scope>
    <source>
        <strain evidence="1">BR01</strain>
    </source>
</reference>
<accession>A0A8I2YS80</accession>
<sequence length="96" mass="10855">MGNTSKNCPTATLIPKVDSFWIGANIPGKIVGAYNYTGGLPMYRQEITDEIAKGYPGFQREALGERLELEHWLGSDWVRNLSCMMKFDSEWQVLVL</sequence>
<dbReference type="InterPro" id="IPR036188">
    <property type="entry name" value="FAD/NAD-bd_sf"/>
</dbReference>
<evidence type="ECO:0000313" key="1">
    <source>
        <dbReference type="EMBL" id="KAG6377175.1"/>
    </source>
</evidence>
<dbReference type="OrthoDB" id="3023166at2759"/>
<comment type="caution">
    <text evidence="1">The sequence shown here is derived from an EMBL/GenBank/DDBJ whole genome shotgun (WGS) entry which is preliminary data.</text>
</comment>
<proteinExistence type="predicted"/>
<organism evidence="1 2">
    <name type="scientific">Boletus reticuloceps</name>
    <dbReference type="NCBI Taxonomy" id="495285"/>
    <lineage>
        <taxon>Eukaryota</taxon>
        <taxon>Fungi</taxon>
        <taxon>Dikarya</taxon>
        <taxon>Basidiomycota</taxon>
        <taxon>Agaricomycotina</taxon>
        <taxon>Agaricomycetes</taxon>
        <taxon>Agaricomycetidae</taxon>
        <taxon>Boletales</taxon>
        <taxon>Boletineae</taxon>
        <taxon>Boletaceae</taxon>
        <taxon>Boletoideae</taxon>
        <taxon>Boletus</taxon>
    </lineage>
</organism>
<protein>
    <submittedName>
        <fullName evidence="1">Uncharacterized protein</fullName>
    </submittedName>
</protein>
<dbReference type="Gene3D" id="3.50.50.60">
    <property type="entry name" value="FAD/NAD(P)-binding domain"/>
    <property type="match status" value="1"/>
</dbReference>